<evidence type="ECO:0000256" key="6">
    <source>
        <dbReference type="ARBA" id="ARBA00022490"/>
    </source>
</evidence>
<dbReference type="GO" id="GO:0007059">
    <property type="term" value="P:chromosome segregation"/>
    <property type="evidence" value="ECO:0007669"/>
    <property type="project" value="UniProtKB-KW"/>
</dbReference>
<evidence type="ECO:0000256" key="4">
    <source>
        <dbReference type="ARBA" id="ARBA00005366"/>
    </source>
</evidence>
<keyword evidence="8" id="KW-0493">Microtubule</keyword>
<evidence type="ECO:0000313" key="21">
    <source>
        <dbReference type="Proteomes" id="UP000245609"/>
    </source>
</evidence>
<evidence type="ECO:0000256" key="7">
    <source>
        <dbReference type="ARBA" id="ARBA00022618"/>
    </source>
</evidence>
<evidence type="ECO:0000256" key="19">
    <source>
        <dbReference type="SAM" id="MobiDB-lite"/>
    </source>
</evidence>
<accession>A0A2T9Z7U3</accession>
<comment type="caution">
    <text evidence="20">The sequence shown here is derived from an EMBL/GenBank/DDBJ whole genome shotgun (WGS) entry which is preliminary data.</text>
</comment>
<dbReference type="OrthoDB" id="5599235at2759"/>
<dbReference type="InterPro" id="IPR013960">
    <property type="entry name" value="DASH_Duo1"/>
</dbReference>
<gene>
    <name evidence="20" type="ORF">BB560_004941</name>
</gene>
<dbReference type="EMBL" id="MBFS01001752">
    <property type="protein sequence ID" value="PVV00666.1"/>
    <property type="molecule type" value="Genomic_DNA"/>
</dbReference>
<dbReference type="GO" id="GO:0042729">
    <property type="term" value="C:DASH complex"/>
    <property type="evidence" value="ECO:0007669"/>
    <property type="project" value="InterPro"/>
</dbReference>
<name>A0A2T9Z7U3_9FUNG</name>
<evidence type="ECO:0000256" key="13">
    <source>
        <dbReference type="ARBA" id="ARBA00023212"/>
    </source>
</evidence>
<keyword evidence="15" id="KW-0131">Cell cycle</keyword>
<keyword evidence="5" id="KW-0158">Chromosome</keyword>
<dbReference type="GO" id="GO:0051301">
    <property type="term" value="P:cell division"/>
    <property type="evidence" value="ECO:0007669"/>
    <property type="project" value="UniProtKB-KW"/>
</dbReference>
<keyword evidence="9" id="KW-0498">Mitosis</keyword>
<dbReference type="AlphaFoldDB" id="A0A2T9Z7U3"/>
<evidence type="ECO:0000256" key="5">
    <source>
        <dbReference type="ARBA" id="ARBA00022454"/>
    </source>
</evidence>
<evidence type="ECO:0000256" key="11">
    <source>
        <dbReference type="ARBA" id="ARBA00022838"/>
    </source>
</evidence>
<organism evidence="20 21">
    <name type="scientific">Smittium megazygosporum</name>
    <dbReference type="NCBI Taxonomy" id="133381"/>
    <lineage>
        <taxon>Eukaryota</taxon>
        <taxon>Fungi</taxon>
        <taxon>Fungi incertae sedis</taxon>
        <taxon>Zoopagomycota</taxon>
        <taxon>Kickxellomycotina</taxon>
        <taxon>Harpellomycetes</taxon>
        <taxon>Harpellales</taxon>
        <taxon>Legeriomycetaceae</taxon>
        <taxon>Smittium</taxon>
    </lineage>
</organism>
<reference evidence="20 21" key="1">
    <citation type="journal article" date="2018" name="MBio">
        <title>Comparative Genomics Reveals the Core Gene Toolbox for the Fungus-Insect Symbiosis.</title>
        <authorList>
            <person name="Wang Y."/>
            <person name="Stata M."/>
            <person name="Wang W."/>
            <person name="Stajich J.E."/>
            <person name="White M.M."/>
            <person name="Moncalvo J.M."/>
        </authorList>
    </citation>
    <scope>NUCLEOTIDE SEQUENCE [LARGE SCALE GENOMIC DNA]</scope>
    <source>
        <strain evidence="20 21">SC-DP-2</strain>
    </source>
</reference>
<dbReference type="PANTHER" id="PTHR28216">
    <property type="entry name" value="DASH COMPLEX SUBUNIT DUO1"/>
    <property type="match status" value="1"/>
</dbReference>
<dbReference type="PANTHER" id="PTHR28216:SF1">
    <property type="entry name" value="DASH COMPLEX SUBUNIT DUO1"/>
    <property type="match status" value="1"/>
</dbReference>
<evidence type="ECO:0000256" key="8">
    <source>
        <dbReference type="ARBA" id="ARBA00022701"/>
    </source>
</evidence>
<evidence type="ECO:0000256" key="18">
    <source>
        <dbReference type="ARBA" id="ARBA00044358"/>
    </source>
</evidence>
<evidence type="ECO:0000256" key="9">
    <source>
        <dbReference type="ARBA" id="ARBA00022776"/>
    </source>
</evidence>
<keyword evidence="7" id="KW-0132">Cell division</keyword>
<keyword evidence="14" id="KW-0539">Nucleus</keyword>
<evidence type="ECO:0000313" key="20">
    <source>
        <dbReference type="EMBL" id="PVV00666.1"/>
    </source>
</evidence>
<comment type="similarity">
    <text evidence="4">Belongs to the DASH complex DUO1 family.</text>
</comment>
<evidence type="ECO:0000256" key="12">
    <source>
        <dbReference type="ARBA" id="ARBA00023054"/>
    </source>
</evidence>
<keyword evidence="11" id="KW-0995">Kinetochore</keyword>
<evidence type="ECO:0000256" key="2">
    <source>
        <dbReference type="ARBA" id="ARBA00004186"/>
    </source>
</evidence>
<sequence>MADEREQDDLVAISKVFTEITDALTSLQGQLRNFNENVNQTSQILDLWADIMAQTTFNHNIFSEPGWLGGTQDKETLQQLIEAERLEKERQEQRLFEIEQEKIRMEQLRIERELARKEKEAAKPPAHPSFASRHNSLLYKRGAVSKRTSRPLNGSQPTSRQTTQLHKRRPTQ</sequence>
<comment type="subcellular location">
    <subcellularLocation>
        <location evidence="3">Chromosome</location>
        <location evidence="3">Centromere</location>
        <location evidence="3">Kinetochore</location>
    </subcellularLocation>
    <subcellularLocation>
        <location evidence="2">Cytoplasm</location>
        <location evidence="2">Cytoskeleton</location>
        <location evidence="2">Spindle</location>
    </subcellularLocation>
    <subcellularLocation>
        <location evidence="1">Nucleus</location>
    </subcellularLocation>
</comment>
<evidence type="ECO:0000256" key="3">
    <source>
        <dbReference type="ARBA" id="ARBA00004629"/>
    </source>
</evidence>
<dbReference type="GO" id="GO:0000278">
    <property type="term" value="P:mitotic cell cycle"/>
    <property type="evidence" value="ECO:0007669"/>
    <property type="project" value="InterPro"/>
</dbReference>
<evidence type="ECO:0000256" key="16">
    <source>
        <dbReference type="ARBA" id="ARBA00023328"/>
    </source>
</evidence>
<keyword evidence="16" id="KW-0137">Centromere</keyword>
<evidence type="ECO:0000256" key="17">
    <source>
        <dbReference type="ARBA" id="ARBA00044152"/>
    </source>
</evidence>
<feature type="region of interest" description="Disordered" evidence="19">
    <location>
        <begin position="117"/>
        <end position="172"/>
    </location>
</feature>
<dbReference type="GO" id="GO:0005874">
    <property type="term" value="C:microtubule"/>
    <property type="evidence" value="ECO:0007669"/>
    <property type="project" value="UniProtKB-KW"/>
</dbReference>
<dbReference type="Pfam" id="PF08651">
    <property type="entry name" value="DASH_Duo1"/>
    <property type="match status" value="1"/>
</dbReference>
<evidence type="ECO:0000256" key="14">
    <source>
        <dbReference type="ARBA" id="ARBA00023242"/>
    </source>
</evidence>
<evidence type="ECO:0000256" key="10">
    <source>
        <dbReference type="ARBA" id="ARBA00022829"/>
    </source>
</evidence>
<proteinExistence type="inferred from homology"/>
<keyword evidence="10" id="KW-0159">Chromosome partition</keyword>
<keyword evidence="6" id="KW-0963">Cytoplasm</keyword>
<protein>
    <recommendedName>
        <fullName evidence="17">DASH complex subunit DUO1</fullName>
    </recommendedName>
    <alternativeName>
        <fullName evidence="18">Outer kinetochore protein DUO1</fullName>
    </alternativeName>
</protein>
<keyword evidence="12" id="KW-0175">Coiled coil</keyword>
<keyword evidence="21" id="KW-1185">Reference proteome</keyword>
<dbReference type="Proteomes" id="UP000245609">
    <property type="component" value="Unassembled WGS sequence"/>
</dbReference>
<dbReference type="GO" id="GO:0072686">
    <property type="term" value="C:mitotic spindle"/>
    <property type="evidence" value="ECO:0007669"/>
    <property type="project" value="InterPro"/>
</dbReference>
<evidence type="ECO:0000256" key="15">
    <source>
        <dbReference type="ARBA" id="ARBA00023306"/>
    </source>
</evidence>
<keyword evidence="13" id="KW-0206">Cytoskeleton</keyword>
<evidence type="ECO:0000256" key="1">
    <source>
        <dbReference type="ARBA" id="ARBA00004123"/>
    </source>
</evidence>
<dbReference type="STRING" id="133381.A0A2T9Z7U3"/>
<feature type="compositionally biased region" description="Polar residues" evidence="19">
    <location>
        <begin position="150"/>
        <end position="164"/>
    </location>
</feature>